<keyword evidence="6" id="KW-1185">Reference proteome</keyword>
<sequence length="263" mass="29759">MSTPPSLRADSQAAIIGAYLKQLKLPAIAHEYQTLARDAERQGSGYLGYLQALLAHEIAQREERQILRRLAQARFPYEKRLEDFDFAAVPGLRKERVLELAQDRFIAQHENVFLLGPSGVGKTHLLLGIGRAACLRGYRVLFRTAATLASELELAQQALRLPKLLAHLQRFDFILVDEVGYLPFSQHAAELLFQFFADRYERASVGLTSNLDFAHWTEVFGHERMTAALLDRLVHRSTILLLEGESYRFRQSLQRSAPEAASS</sequence>
<reference evidence="5 6" key="1">
    <citation type="journal article" date="2012" name="ISME J.">
        <title>Nitrification expanded: discovery, physiology and genomics of a nitrite-oxidizing bacterium from the phylum Chloroflexi.</title>
        <authorList>
            <person name="Sorokin D.Y."/>
            <person name="Lucker S."/>
            <person name="Vejmelkova D."/>
            <person name="Kostrikina N.A."/>
            <person name="Kleerebezem R."/>
            <person name="Rijpstra W.I."/>
            <person name="Damste J.S."/>
            <person name="Le Paslier D."/>
            <person name="Muyzer G."/>
            <person name="Wagner M."/>
            <person name="van Loosdrecht M.C."/>
            <person name="Daims H."/>
        </authorList>
    </citation>
    <scope>NUCLEOTIDE SEQUENCE [LARGE SCALE GENOMIC DNA]</scope>
    <source>
        <strain evidence="6">none</strain>
    </source>
</reference>
<dbReference type="GO" id="GO:0005524">
    <property type="term" value="F:ATP binding"/>
    <property type="evidence" value="ECO:0007669"/>
    <property type="project" value="UniProtKB-KW"/>
</dbReference>
<evidence type="ECO:0000313" key="5">
    <source>
        <dbReference type="EMBL" id="CCF83960.1"/>
    </source>
</evidence>
<dbReference type="InterPro" id="IPR002611">
    <property type="entry name" value="IstB_ATP-bd"/>
</dbReference>
<organism evidence="5 6">
    <name type="scientific">Nitrolancea hollandica Lb</name>
    <dbReference type="NCBI Taxonomy" id="1129897"/>
    <lineage>
        <taxon>Bacteria</taxon>
        <taxon>Pseudomonadati</taxon>
        <taxon>Thermomicrobiota</taxon>
        <taxon>Thermomicrobia</taxon>
        <taxon>Sphaerobacterales</taxon>
        <taxon>Sphaerobacterineae</taxon>
        <taxon>Sphaerobacteraceae</taxon>
        <taxon>Nitrolancea</taxon>
    </lineage>
</organism>
<evidence type="ECO:0000256" key="3">
    <source>
        <dbReference type="ARBA" id="ARBA00022840"/>
    </source>
</evidence>
<dbReference type="Gene3D" id="3.40.50.300">
    <property type="entry name" value="P-loop containing nucleotide triphosphate hydrolases"/>
    <property type="match status" value="1"/>
</dbReference>
<gene>
    <name evidence="5" type="primary">istB</name>
    <name evidence="5" type="ORF">NITHO_2920002</name>
</gene>
<dbReference type="InterPro" id="IPR003593">
    <property type="entry name" value="AAA+_ATPase"/>
</dbReference>
<proteinExistence type="inferred from homology"/>
<dbReference type="OrthoDB" id="8064373at2"/>
<evidence type="ECO:0000256" key="1">
    <source>
        <dbReference type="ARBA" id="ARBA00008059"/>
    </source>
</evidence>
<dbReference type="SMART" id="SM00382">
    <property type="entry name" value="AAA"/>
    <property type="match status" value="1"/>
</dbReference>
<dbReference type="InterPro" id="IPR047661">
    <property type="entry name" value="IstB"/>
</dbReference>
<dbReference type="InterPro" id="IPR028350">
    <property type="entry name" value="DNAC/IstB-like"/>
</dbReference>
<dbReference type="PANTHER" id="PTHR30050:SF4">
    <property type="entry name" value="ATP-BINDING PROTEIN RV3427C IN INSERTION SEQUENCE-RELATED"/>
    <property type="match status" value="1"/>
</dbReference>
<dbReference type="Pfam" id="PF01695">
    <property type="entry name" value="IstB_IS21"/>
    <property type="match status" value="1"/>
</dbReference>
<dbReference type="Proteomes" id="UP000004221">
    <property type="component" value="Unassembled WGS sequence"/>
</dbReference>
<comment type="similarity">
    <text evidence="1">Belongs to the IS21/IS1162 putative ATP-binding protein family.</text>
</comment>
<keyword evidence="3 5" id="KW-0067">ATP-binding</keyword>
<keyword evidence="2" id="KW-0547">Nucleotide-binding</keyword>
<evidence type="ECO:0000256" key="2">
    <source>
        <dbReference type="ARBA" id="ARBA00022741"/>
    </source>
</evidence>
<feature type="domain" description="AAA+ ATPase" evidence="4">
    <location>
        <begin position="108"/>
        <end position="240"/>
    </location>
</feature>
<dbReference type="PIRSF" id="PIRSF003073">
    <property type="entry name" value="DNAC_TnpB_IstB"/>
    <property type="match status" value="1"/>
</dbReference>
<dbReference type="InterPro" id="IPR027417">
    <property type="entry name" value="P-loop_NTPase"/>
</dbReference>
<name>I4EGZ8_9BACT</name>
<dbReference type="AlphaFoldDB" id="I4EGZ8"/>
<dbReference type="GO" id="GO:0006260">
    <property type="term" value="P:DNA replication"/>
    <property type="evidence" value="ECO:0007669"/>
    <property type="project" value="TreeGrafter"/>
</dbReference>
<accession>I4EGZ8</accession>
<dbReference type="EMBL" id="CAGS01000215">
    <property type="protein sequence ID" value="CCF83960.1"/>
    <property type="molecule type" value="Genomic_DNA"/>
</dbReference>
<dbReference type="NCBIfam" id="NF038214">
    <property type="entry name" value="IS21_help_AAA"/>
    <property type="match status" value="1"/>
</dbReference>
<dbReference type="CDD" id="cd00009">
    <property type="entry name" value="AAA"/>
    <property type="match status" value="1"/>
</dbReference>
<dbReference type="RefSeq" id="WP_008477738.1">
    <property type="nucleotide sequence ID" value="NZ_CAGS01000215.1"/>
</dbReference>
<protein>
    <submittedName>
        <fullName evidence="5">Putative Insertion sequence IS21 ATP-binding protein</fullName>
    </submittedName>
</protein>
<evidence type="ECO:0000259" key="4">
    <source>
        <dbReference type="SMART" id="SM00382"/>
    </source>
</evidence>
<evidence type="ECO:0000313" key="6">
    <source>
        <dbReference type="Proteomes" id="UP000004221"/>
    </source>
</evidence>
<comment type="caution">
    <text evidence="5">The sequence shown here is derived from an EMBL/GenBank/DDBJ whole genome shotgun (WGS) entry which is preliminary data.</text>
</comment>
<dbReference type="PANTHER" id="PTHR30050">
    <property type="entry name" value="CHROMOSOMAL REPLICATION INITIATOR PROTEIN DNAA"/>
    <property type="match status" value="1"/>
</dbReference>
<dbReference type="SUPFAM" id="SSF52540">
    <property type="entry name" value="P-loop containing nucleoside triphosphate hydrolases"/>
    <property type="match status" value="1"/>
</dbReference>